<gene>
    <name evidence="2" type="ORF">Ctob_015471</name>
</gene>
<evidence type="ECO:0000313" key="2">
    <source>
        <dbReference type="EMBL" id="KOO33865.1"/>
    </source>
</evidence>
<feature type="region of interest" description="Disordered" evidence="1">
    <location>
        <begin position="184"/>
        <end position="203"/>
    </location>
</feature>
<organism evidence="2 3">
    <name type="scientific">Chrysochromulina tobinii</name>
    <dbReference type="NCBI Taxonomy" id="1460289"/>
    <lineage>
        <taxon>Eukaryota</taxon>
        <taxon>Haptista</taxon>
        <taxon>Haptophyta</taxon>
        <taxon>Prymnesiophyceae</taxon>
        <taxon>Prymnesiales</taxon>
        <taxon>Chrysochromulinaceae</taxon>
        <taxon>Chrysochromulina</taxon>
    </lineage>
</organism>
<reference evidence="3" key="1">
    <citation type="journal article" date="2015" name="PLoS Genet.">
        <title>Genome Sequence and Transcriptome Analyses of Chrysochromulina tobin: Metabolic Tools for Enhanced Algal Fitness in the Prominent Order Prymnesiales (Haptophyceae).</title>
        <authorList>
            <person name="Hovde B.T."/>
            <person name="Deodato C.R."/>
            <person name="Hunsperger H.M."/>
            <person name="Ryken S.A."/>
            <person name="Yost W."/>
            <person name="Jha R.K."/>
            <person name="Patterson J."/>
            <person name="Monnat R.J. Jr."/>
            <person name="Barlow S.B."/>
            <person name="Starkenburg S.R."/>
            <person name="Cattolico R.A."/>
        </authorList>
    </citation>
    <scope>NUCLEOTIDE SEQUENCE</scope>
    <source>
        <strain evidence="3">CCMP291</strain>
    </source>
</reference>
<accession>A0A0M0K4W8</accession>
<proteinExistence type="predicted"/>
<dbReference type="EMBL" id="JWZX01001401">
    <property type="protein sequence ID" value="KOO33865.1"/>
    <property type="molecule type" value="Genomic_DNA"/>
</dbReference>
<protein>
    <submittedName>
        <fullName evidence="2">Uncharacterized protein</fullName>
    </submittedName>
</protein>
<dbReference type="AlphaFoldDB" id="A0A0M0K4W8"/>
<dbReference type="Proteomes" id="UP000037460">
    <property type="component" value="Unassembled WGS sequence"/>
</dbReference>
<sequence>MLVRPRLNSTMPICPMKMPKRRGPAFAQEDWAGFPLGGASELSSGERGAVEEDAAAAADAELSCPPADPAEGPGISVGGSTSPPSSEVPGFSRAACTSASQMVMEWRLGWRLRGGSCTFLLRARVSASSAATTGVAAALEDVSPPASSRLAGAMSTTGYIDRCGMGSRMMKSTRKTMAKLRGRMARTAKTTSRRGLISSGESSATAASGRLTMSSWV</sequence>
<comment type="caution">
    <text evidence="2">The sequence shown here is derived from an EMBL/GenBank/DDBJ whole genome shotgun (WGS) entry which is preliminary data.</text>
</comment>
<feature type="region of interest" description="Disordered" evidence="1">
    <location>
        <begin position="37"/>
        <end position="90"/>
    </location>
</feature>
<evidence type="ECO:0000256" key="1">
    <source>
        <dbReference type="SAM" id="MobiDB-lite"/>
    </source>
</evidence>
<name>A0A0M0K4W8_9EUKA</name>
<keyword evidence="3" id="KW-1185">Reference proteome</keyword>
<evidence type="ECO:0000313" key="3">
    <source>
        <dbReference type="Proteomes" id="UP000037460"/>
    </source>
</evidence>